<feature type="transmembrane region" description="Helical" evidence="8">
    <location>
        <begin position="169"/>
        <end position="190"/>
    </location>
</feature>
<evidence type="ECO:0000256" key="2">
    <source>
        <dbReference type="ARBA" id="ARBA00022448"/>
    </source>
</evidence>
<evidence type="ECO:0000313" key="11">
    <source>
        <dbReference type="Proteomes" id="UP001231915"/>
    </source>
</evidence>
<dbReference type="NCBIfam" id="TIGR00950">
    <property type="entry name" value="2A78"/>
    <property type="match status" value="1"/>
</dbReference>
<dbReference type="PANTHER" id="PTHR22911">
    <property type="entry name" value="ACYL-MALONYL CONDENSING ENZYME-RELATED"/>
    <property type="match status" value="1"/>
</dbReference>
<keyword evidence="4 8" id="KW-0812">Transmembrane</keyword>
<dbReference type="SUPFAM" id="SSF103481">
    <property type="entry name" value="Multidrug resistance efflux transporter EmrE"/>
    <property type="match status" value="2"/>
</dbReference>
<keyword evidence="2" id="KW-0813">Transport</keyword>
<dbReference type="Proteomes" id="UP001231915">
    <property type="component" value="Unassembled WGS sequence"/>
</dbReference>
<comment type="subcellular location">
    <subcellularLocation>
        <location evidence="1">Cell membrane</location>
        <topology evidence="1">Multi-pass membrane protein</topology>
    </subcellularLocation>
</comment>
<evidence type="ECO:0000256" key="1">
    <source>
        <dbReference type="ARBA" id="ARBA00004651"/>
    </source>
</evidence>
<evidence type="ECO:0000256" key="6">
    <source>
        <dbReference type="ARBA" id="ARBA00022989"/>
    </source>
</evidence>
<proteinExistence type="predicted"/>
<comment type="caution">
    <text evidence="10">The sequence shown here is derived from an EMBL/GenBank/DDBJ whole genome shotgun (WGS) entry which is preliminary data.</text>
</comment>
<feature type="transmembrane region" description="Helical" evidence="8">
    <location>
        <begin position="234"/>
        <end position="253"/>
    </location>
</feature>
<feature type="transmembrane region" description="Helical" evidence="8">
    <location>
        <begin position="202"/>
        <end position="222"/>
    </location>
</feature>
<accession>A0ABT7EKC0</accession>
<dbReference type="Pfam" id="PF00892">
    <property type="entry name" value="EamA"/>
    <property type="match status" value="2"/>
</dbReference>
<organism evidence="10 11">
    <name type="scientific">Pseudoalteromonas obscura</name>
    <dbReference type="NCBI Taxonomy" id="3048491"/>
    <lineage>
        <taxon>Bacteria</taxon>
        <taxon>Pseudomonadati</taxon>
        <taxon>Pseudomonadota</taxon>
        <taxon>Gammaproteobacteria</taxon>
        <taxon>Alteromonadales</taxon>
        <taxon>Pseudoalteromonadaceae</taxon>
        <taxon>Pseudoalteromonas</taxon>
    </lineage>
</organism>
<evidence type="ECO:0000256" key="7">
    <source>
        <dbReference type="ARBA" id="ARBA00023136"/>
    </source>
</evidence>
<feature type="transmembrane region" description="Helical" evidence="8">
    <location>
        <begin position="56"/>
        <end position="75"/>
    </location>
</feature>
<keyword evidence="6 8" id="KW-1133">Transmembrane helix</keyword>
<keyword evidence="11" id="KW-1185">Reference proteome</keyword>
<feature type="domain" description="EamA" evidence="9">
    <location>
        <begin position="138"/>
        <end position="276"/>
    </location>
</feature>
<dbReference type="InterPro" id="IPR004779">
    <property type="entry name" value="CO/AA/NH_transpt"/>
</dbReference>
<dbReference type="EMBL" id="JASJUT010000003">
    <property type="protein sequence ID" value="MDK2595501.1"/>
    <property type="molecule type" value="Genomic_DNA"/>
</dbReference>
<evidence type="ECO:0000256" key="4">
    <source>
        <dbReference type="ARBA" id="ARBA00022692"/>
    </source>
</evidence>
<dbReference type="RefSeq" id="WP_211010748.1">
    <property type="nucleotide sequence ID" value="NZ_JASJUT010000003.1"/>
</dbReference>
<feature type="domain" description="EamA" evidence="9">
    <location>
        <begin position="7"/>
        <end position="127"/>
    </location>
</feature>
<evidence type="ECO:0000259" key="9">
    <source>
        <dbReference type="Pfam" id="PF00892"/>
    </source>
</evidence>
<keyword evidence="7 8" id="KW-0472">Membrane</keyword>
<reference evidence="10 11" key="1">
    <citation type="submission" date="2023-05" db="EMBL/GenBank/DDBJ databases">
        <title>Pseudoalteromonas ardens sp. nov., Pseudoalteromonas obscura sp. nov., and Pseudoalteromonas umbrosa sp. nov., isolated from the coral Montipora capitata.</title>
        <authorList>
            <person name="Thomas E.M."/>
            <person name="Smith E.M."/>
            <person name="Papke E."/>
            <person name="Shlafstein M.D."/>
            <person name="Oline D.K."/>
            <person name="Videau P."/>
            <person name="Saw J.H."/>
            <person name="Strangman W.K."/>
            <person name="Ushijima B."/>
        </authorList>
    </citation>
    <scope>NUCLEOTIDE SEQUENCE [LARGE SCALE GENOMIC DNA]</scope>
    <source>
        <strain evidence="10 11">P94</strain>
    </source>
</reference>
<keyword evidence="3" id="KW-1003">Cell membrane</keyword>
<dbReference type="PANTHER" id="PTHR22911:SF130">
    <property type="entry name" value="BIOTIN TRANSPORTER"/>
    <property type="match status" value="1"/>
</dbReference>
<feature type="transmembrane region" description="Helical" evidence="8">
    <location>
        <begin position="136"/>
        <end position="157"/>
    </location>
</feature>
<evidence type="ECO:0000313" key="10">
    <source>
        <dbReference type="EMBL" id="MDK2595501.1"/>
    </source>
</evidence>
<evidence type="ECO:0000256" key="3">
    <source>
        <dbReference type="ARBA" id="ARBA00022475"/>
    </source>
</evidence>
<name>A0ABT7EKC0_9GAMM</name>
<evidence type="ECO:0000256" key="5">
    <source>
        <dbReference type="ARBA" id="ARBA00022737"/>
    </source>
</evidence>
<feature type="transmembrane region" description="Helical" evidence="8">
    <location>
        <begin position="87"/>
        <end position="105"/>
    </location>
</feature>
<keyword evidence="5" id="KW-0677">Repeat</keyword>
<protein>
    <submittedName>
        <fullName evidence="10">Carboxylate/amino acid/amine transporter</fullName>
    </submittedName>
</protein>
<feature type="transmembrane region" description="Helical" evidence="8">
    <location>
        <begin position="259"/>
        <end position="279"/>
    </location>
</feature>
<feature type="transmembrane region" description="Helical" evidence="8">
    <location>
        <begin position="29"/>
        <end position="47"/>
    </location>
</feature>
<evidence type="ECO:0000256" key="8">
    <source>
        <dbReference type="SAM" id="Phobius"/>
    </source>
</evidence>
<gene>
    <name evidence="10" type="ORF">QNM18_10635</name>
</gene>
<feature type="transmembrane region" description="Helical" evidence="8">
    <location>
        <begin position="112"/>
        <end position="130"/>
    </location>
</feature>
<sequence length="291" mass="32200">MHYLSFVTVLWAFSFSLIGVYLAGQVDSWFAAFSRVVIALLVFLPFTKITNVKPHVAVRLMVIGAIQIGLMYGFYYHSFLYLSVPEVLLFTVMTPVYITVISDLLERKIQLHHLFVALIATCGAITIRYAQLNDDFWFGLMLVQGANICFALGQVLYKRLLATEQLPAQHTCFGFFFFGALIITGLSYAILGNENKLPTTQLQWGVLIYLGLVASGLGYFLWNKGATLVSVGTLAIMNNVLIPAGVLVNIVIWNKDAELTSLLIGSGIICVALILNFIFEKNAANKETASH</sequence>
<dbReference type="InterPro" id="IPR037185">
    <property type="entry name" value="EmrE-like"/>
</dbReference>
<dbReference type="InterPro" id="IPR000620">
    <property type="entry name" value="EamA_dom"/>
</dbReference>